<dbReference type="Proteomes" id="UP000710815">
    <property type="component" value="Unassembled WGS sequence"/>
</dbReference>
<reference evidence="2 3" key="2">
    <citation type="journal article" date="2021" name="Syst. Appl. Microbiol.">
        <title>Phylogenetic classification of ten novel species belonging to the genus Bifidobacterium comprising B. phasiani sp. nov., B. pongonis sp. nov., B. saguinibicoloris sp. nov., B. colobi sp. nov., B. simiiventris sp. nov., B. santillanense sp. nov., B. miconis sp. nov., B. amazonense sp. nov., B. pluvialisilvae sp. nov., and B. miconisargentati sp. nov.</title>
        <authorList>
            <person name="Lugli G.A."/>
            <person name="Calvete-Torre I."/>
            <person name="Alessandri G."/>
            <person name="Milani C."/>
            <person name="Turroni F."/>
            <person name="Laiolo P."/>
            <person name="Ossiprandi M.C."/>
            <person name="Margolles A."/>
            <person name="Ruiz L."/>
            <person name="Ventura M."/>
        </authorList>
    </citation>
    <scope>NUCLEOTIDE SEQUENCE [LARGE SCALE GENOMIC DNA]</scope>
    <source>
        <strain evidence="2 3">MA1</strain>
    </source>
</reference>
<gene>
    <name evidence="2" type="ORF">JS533_009200</name>
</gene>
<feature type="region of interest" description="Disordered" evidence="1">
    <location>
        <begin position="59"/>
        <end position="116"/>
    </location>
</feature>
<reference evidence="2 3" key="1">
    <citation type="journal article" date="2021" name="Environ. Microbiol.">
        <title>Genetic insights into the dark matter of the mammalian gut microbiota through targeted genome reconstruction.</title>
        <authorList>
            <person name="Lugli G.A."/>
            <person name="Alessandri G."/>
            <person name="Milani C."/>
            <person name="Viappiani A."/>
            <person name="Fontana F."/>
            <person name="Tarracchini C."/>
            <person name="Mancabelli L."/>
            <person name="Argentini C."/>
            <person name="Ruiz L."/>
            <person name="Margolles A."/>
            <person name="van Sinderen D."/>
            <person name="Turroni F."/>
            <person name="Ventura M."/>
        </authorList>
    </citation>
    <scope>NUCLEOTIDE SEQUENCE [LARGE SCALE GENOMIC DNA]</scope>
    <source>
        <strain evidence="2 3">MA1</strain>
    </source>
</reference>
<protein>
    <submittedName>
        <fullName evidence="2">Uncharacterized protein</fullName>
    </submittedName>
</protein>
<comment type="caution">
    <text evidence="2">The sequence shown here is derived from an EMBL/GenBank/DDBJ whole genome shotgun (WGS) entry which is preliminary data.</text>
</comment>
<sequence length="233" mass="26076">MVLYRWDDDGVETYPSYRKALNWLHGQGHEQAEMEGLRQAVFDGSQYCGYRWSLRKTMPSCDGRDGTTANGNNSGTRSGNGTATRGRASSTAGRRTSQHATQASFDGRERREGPVEQIDPLTLEVVASYDSAVSAAEAARVLPKMIRVACRRQMQSAGYLWRWKGDKRHLATPARIGHGRVVCRTDRDGNVLEVYPSLMAAAESIGSQWRMTIAHAIENNRSAGGYWWRYLEE</sequence>
<organism evidence="2 3">
    <name type="scientific">Bifidobacterium amazonense</name>
    <dbReference type="NCBI Taxonomy" id="2809027"/>
    <lineage>
        <taxon>Bacteria</taxon>
        <taxon>Bacillati</taxon>
        <taxon>Actinomycetota</taxon>
        <taxon>Actinomycetes</taxon>
        <taxon>Bifidobacteriales</taxon>
        <taxon>Bifidobacteriaceae</taxon>
        <taxon>Bifidobacterium</taxon>
    </lineage>
</organism>
<evidence type="ECO:0000313" key="2">
    <source>
        <dbReference type="EMBL" id="MCH9276439.1"/>
    </source>
</evidence>
<dbReference type="InterPro" id="IPR036388">
    <property type="entry name" value="WH-like_DNA-bd_sf"/>
</dbReference>
<keyword evidence="3" id="KW-1185">Reference proteome</keyword>
<dbReference type="RefSeq" id="WP_241514122.1">
    <property type="nucleotide sequence ID" value="NZ_JAFEJT020000039.1"/>
</dbReference>
<name>A0ABS9VWT9_9BIFI</name>
<accession>A0ABS9VWT9</accession>
<dbReference type="Gene3D" id="1.10.10.10">
    <property type="entry name" value="Winged helix-like DNA-binding domain superfamily/Winged helix DNA-binding domain"/>
    <property type="match status" value="1"/>
</dbReference>
<evidence type="ECO:0000313" key="3">
    <source>
        <dbReference type="Proteomes" id="UP000710815"/>
    </source>
</evidence>
<proteinExistence type="predicted"/>
<feature type="compositionally biased region" description="Low complexity" evidence="1">
    <location>
        <begin position="66"/>
        <end position="88"/>
    </location>
</feature>
<dbReference type="EMBL" id="JAFEJT020000039">
    <property type="protein sequence ID" value="MCH9276439.1"/>
    <property type="molecule type" value="Genomic_DNA"/>
</dbReference>
<feature type="compositionally biased region" description="Polar residues" evidence="1">
    <location>
        <begin position="89"/>
        <end position="104"/>
    </location>
</feature>
<evidence type="ECO:0000256" key="1">
    <source>
        <dbReference type="SAM" id="MobiDB-lite"/>
    </source>
</evidence>